<feature type="compositionally biased region" description="Basic and acidic residues" evidence="10">
    <location>
        <begin position="251"/>
        <end position="263"/>
    </location>
</feature>
<dbReference type="InterPro" id="IPR018247">
    <property type="entry name" value="EF_Hand_1_Ca_BS"/>
</dbReference>
<feature type="compositionally biased region" description="Low complexity" evidence="10">
    <location>
        <begin position="264"/>
        <end position="280"/>
    </location>
</feature>
<comment type="subcellular location">
    <subcellularLocation>
        <location evidence="1">Cell membrane</location>
        <topology evidence="1">Single-pass membrane protein</topology>
    </subcellularLocation>
</comment>
<evidence type="ECO:0000256" key="1">
    <source>
        <dbReference type="ARBA" id="ARBA00004162"/>
    </source>
</evidence>
<accession>A0A6N9H8N5</accession>
<comment type="caution">
    <text evidence="11">The sequence shown here is derived from an EMBL/GenBank/DDBJ whole genome shotgun (WGS) entry which is preliminary data.</text>
</comment>
<keyword evidence="8" id="KW-0811">Translocation</keyword>
<feature type="compositionally biased region" description="Basic and acidic residues" evidence="10">
    <location>
        <begin position="281"/>
        <end position="297"/>
    </location>
</feature>
<protein>
    <recommendedName>
        <fullName evidence="13">Preprotein translocase subunit YajC</fullName>
    </recommendedName>
</protein>
<gene>
    <name evidence="11" type="ORF">GSY69_09090</name>
</gene>
<dbReference type="Proteomes" id="UP000469215">
    <property type="component" value="Unassembled WGS sequence"/>
</dbReference>
<evidence type="ECO:0000313" key="12">
    <source>
        <dbReference type="Proteomes" id="UP000469215"/>
    </source>
</evidence>
<evidence type="ECO:0008006" key="13">
    <source>
        <dbReference type="Google" id="ProtNLM"/>
    </source>
</evidence>
<evidence type="ECO:0000256" key="6">
    <source>
        <dbReference type="ARBA" id="ARBA00022927"/>
    </source>
</evidence>
<evidence type="ECO:0000256" key="2">
    <source>
        <dbReference type="ARBA" id="ARBA00006742"/>
    </source>
</evidence>
<dbReference type="SMART" id="SM01323">
    <property type="entry name" value="YajC"/>
    <property type="match status" value="1"/>
</dbReference>
<evidence type="ECO:0000256" key="7">
    <source>
        <dbReference type="ARBA" id="ARBA00022989"/>
    </source>
</evidence>
<dbReference type="PANTHER" id="PTHR33909:SF1">
    <property type="entry name" value="SEC TRANSLOCON ACCESSORY COMPLEX SUBUNIT YAJC"/>
    <property type="match status" value="1"/>
</dbReference>
<keyword evidence="6" id="KW-0653">Protein transport</keyword>
<dbReference type="AlphaFoldDB" id="A0A6N9H8N5"/>
<evidence type="ECO:0000256" key="10">
    <source>
        <dbReference type="SAM" id="MobiDB-lite"/>
    </source>
</evidence>
<keyword evidence="9" id="KW-0472">Membrane</keyword>
<feature type="compositionally biased region" description="Basic and acidic residues" evidence="10">
    <location>
        <begin position="216"/>
        <end position="225"/>
    </location>
</feature>
<reference evidence="11 12" key="1">
    <citation type="submission" date="2020-01" db="EMBL/GenBank/DDBJ databases">
        <authorList>
            <person name="Deng T."/>
        </authorList>
    </citation>
    <scope>NUCLEOTIDE SEQUENCE [LARGE SCALE GENOMIC DNA]</scope>
    <source>
        <strain evidence="11 12">5221</strain>
    </source>
</reference>
<dbReference type="PROSITE" id="PS00018">
    <property type="entry name" value="EF_HAND_1"/>
    <property type="match status" value="1"/>
</dbReference>
<dbReference type="PANTHER" id="PTHR33909">
    <property type="entry name" value="SEC TRANSLOCON ACCESSORY COMPLEX SUBUNIT YAJC"/>
    <property type="match status" value="1"/>
</dbReference>
<proteinExistence type="inferred from homology"/>
<dbReference type="EMBL" id="WWEQ01000036">
    <property type="protein sequence ID" value="MYM20116.1"/>
    <property type="molecule type" value="Genomic_DNA"/>
</dbReference>
<dbReference type="InterPro" id="IPR003849">
    <property type="entry name" value="Preprotein_translocase_YajC"/>
</dbReference>
<dbReference type="GO" id="GO:0015031">
    <property type="term" value="P:protein transport"/>
    <property type="evidence" value="ECO:0007669"/>
    <property type="project" value="UniProtKB-KW"/>
</dbReference>
<dbReference type="Pfam" id="PF02699">
    <property type="entry name" value="YajC"/>
    <property type="match status" value="1"/>
</dbReference>
<organism evidence="11 12">
    <name type="scientific">Brevibacterium rongguiense</name>
    <dbReference type="NCBI Taxonomy" id="2695267"/>
    <lineage>
        <taxon>Bacteria</taxon>
        <taxon>Bacillati</taxon>
        <taxon>Actinomycetota</taxon>
        <taxon>Actinomycetes</taxon>
        <taxon>Micrococcales</taxon>
        <taxon>Brevibacteriaceae</taxon>
        <taxon>Brevibacterium</taxon>
    </lineage>
</organism>
<name>A0A6N9H8N5_9MICO</name>
<evidence type="ECO:0000256" key="4">
    <source>
        <dbReference type="ARBA" id="ARBA00022475"/>
    </source>
</evidence>
<dbReference type="GO" id="GO:0005886">
    <property type="term" value="C:plasma membrane"/>
    <property type="evidence" value="ECO:0007669"/>
    <property type="project" value="UniProtKB-SubCell"/>
</dbReference>
<feature type="compositionally biased region" description="Low complexity" evidence="10">
    <location>
        <begin position="96"/>
        <end position="106"/>
    </location>
</feature>
<evidence type="ECO:0000256" key="3">
    <source>
        <dbReference type="ARBA" id="ARBA00022448"/>
    </source>
</evidence>
<keyword evidence="5" id="KW-0812">Transmembrane</keyword>
<evidence type="ECO:0000313" key="11">
    <source>
        <dbReference type="EMBL" id="MYM20116.1"/>
    </source>
</evidence>
<keyword evidence="12" id="KW-1185">Reference proteome</keyword>
<feature type="compositionally biased region" description="Basic and acidic residues" evidence="10">
    <location>
        <begin position="135"/>
        <end position="144"/>
    </location>
</feature>
<evidence type="ECO:0000256" key="5">
    <source>
        <dbReference type="ARBA" id="ARBA00022692"/>
    </source>
</evidence>
<evidence type="ECO:0000256" key="9">
    <source>
        <dbReference type="ARBA" id="ARBA00023136"/>
    </source>
</evidence>
<sequence length="311" mass="31664">MLIFFMFNSRKKQKARAEQISNNMVPGARVMTSFGLFGTVTEVSDDGLKVTIESGPGTTLVVHRQAIGQIEPPESEAVAGGVDLGKDDAAVQEAPAGSSAAGASAAGEREPVSADAEDDADESGRITDAELDAMNAERARRGAAGDDESDDQGRAAGAGKGADAGDGETEPATTAGEHTADEHAESQVTGTEGAQAGESATADSEDVDEAPGTELPENRTDHLTPADRSLSTDASEPKPALQTDDESDAETPARVDDDGEHGARASAADAEQEAPEAAAEAAEKTTDADHASDRDAEPGVGDDPEAGPAKR</sequence>
<keyword evidence="4" id="KW-1003">Cell membrane</keyword>
<keyword evidence="3" id="KW-0813">Transport</keyword>
<feature type="region of interest" description="Disordered" evidence="10">
    <location>
        <begin position="71"/>
        <end position="311"/>
    </location>
</feature>
<comment type="similarity">
    <text evidence="2">Belongs to the YajC family.</text>
</comment>
<keyword evidence="7" id="KW-1133">Transmembrane helix</keyword>
<evidence type="ECO:0000256" key="8">
    <source>
        <dbReference type="ARBA" id="ARBA00023010"/>
    </source>
</evidence>